<evidence type="ECO:0000259" key="2">
    <source>
        <dbReference type="Pfam" id="PF00582"/>
    </source>
</evidence>
<dbReference type="Gene3D" id="3.40.50.12370">
    <property type="match status" value="1"/>
</dbReference>
<dbReference type="PRINTS" id="PR01438">
    <property type="entry name" value="UNVRSLSTRESS"/>
</dbReference>
<dbReference type="InterPro" id="IPR006016">
    <property type="entry name" value="UspA"/>
</dbReference>
<dbReference type="PANTHER" id="PTHR46268">
    <property type="entry name" value="STRESS RESPONSE PROTEIN NHAX"/>
    <property type="match status" value="1"/>
</dbReference>
<reference evidence="3 4" key="1">
    <citation type="submission" date="2016-11" db="EMBL/GenBank/DDBJ databases">
        <title>Study of marine rhodopsin-containing bacteria.</title>
        <authorList>
            <person name="Yoshizawa S."/>
            <person name="Kumagai Y."/>
            <person name="Kogure K."/>
        </authorList>
    </citation>
    <scope>NUCLEOTIDE SEQUENCE [LARGE SCALE GENOMIC DNA]</scope>
    <source>
        <strain evidence="3 4">SG-29</strain>
    </source>
</reference>
<keyword evidence="4" id="KW-1185">Reference proteome</keyword>
<gene>
    <name evidence="3" type="ORF">BSZ36_15665</name>
</gene>
<sequence>MTKRILVVLDTDDDTPVALDTAIDIARRYDGEITCVALVDTDAINADSAGGGIGSMYYAEKLRGQLKEETRATAKTLLDQFTQKLDQAGVRHTGDHVAEGARVQSLVEDMKTHDLLVAGRESHFYYAEPQKRTHTLAKVVEQSAAATLVIEKVIPNVRKVLIAYDGETAAARTLQKFAHLSPFGTDLAVEIVHLRADTAEARRASDAMMTHAADFLRAYGYTDLTTTGLEGGSPSERIGAYAEASGADLLVAGAYSTKGIKSFFFGTTAVKLLNETTIPLFLYS</sequence>
<dbReference type="Pfam" id="PF00582">
    <property type="entry name" value="Usp"/>
    <property type="match status" value="2"/>
</dbReference>
<dbReference type="InterPro" id="IPR006015">
    <property type="entry name" value="Universal_stress_UspA"/>
</dbReference>
<dbReference type="RefSeq" id="WP_094550597.1">
    <property type="nucleotide sequence ID" value="NZ_MQWB01000001.1"/>
</dbReference>
<dbReference type="PANTHER" id="PTHR46268:SF15">
    <property type="entry name" value="UNIVERSAL STRESS PROTEIN HP_0031"/>
    <property type="match status" value="1"/>
</dbReference>
<comment type="caution">
    <text evidence="3">The sequence shown here is derived from an EMBL/GenBank/DDBJ whole genome shotgun (WGS) entry which is preliminary data.</text>
</comment>
<organism evidence="3 4">
    <name type="scientific">Rubricoccus marinus</name>
    <dbReference type="NCBI Taxonomy" id="716817"/>
    <lineage>
        <taxon>Bacteria</taxon>
        <taxon>Pseudomonadati</taxon>
        <taxon>Rhodothermota</taxon>
        <taxon>Rhodothermia</taxon>
        <taxon>Rhodothermales</taxon>
        <taxon>Rubricoccaceae</taxon>
        <taxon>Rubricoccus</taxon>
    </lineage>
</organism>
<evidence type="ECO:0000256" key="1">
    <source>
        <dbReference type="ARBA" id="ARBA00008791"/>
    </source>
</evidence>
<dbReference type="EMBL" id="MQWB01000001">
    <property type="protein sequence ID" value="OZC04291.1"/>
    <property type="molecule type" value="Genomic_DNA"/>
</dbReference>
<accession>A0A259U2S4</accession>
<name>A0A259U2S4_9BACT</name>
<dbReference type="Proteomes" id="UP000216446">
    <property type="component" value="Unassembled WGS sequence"/>
</dbReference>
<dbReference type="OrthoDB" id="641005at2"/>
<proteinExistence type="inferred from homology"/>
<dbReference type="CDD" id="cd00293">
    <property type="entry name" value="USP-like"/>
    <property type="match status" value="2"/>
</dbReference>
<protein>
    <recommendedName>
        <fullName evidence="2">UspA domain-containing protein</fullName>
    </recommendedName>
</protein>
<dbReference type="AlphaFoldDB" id="A0A259U2S4"/>
<evidence type="ECO:0000313" key="3">
    <source>
        <dbReference type="EMBL" id="OZC04291.1"/>
    </source>
</evidence>
<dbReference type="SUPFAM" id="SSF52402">
    <property type="entry name" value="Adenine nucleotide alpha hydrolases-like"/>
    <property type="match status" value="2"/>
</dbReference>
<feature type="domain" description="UspA" evidence="2">
    <location>
        <begin position="1"/>
        <end position="122"/>
    </location>
</feature>
<feature type="domain" description="UspA" evidence="2">
    <location>
        <begin position="157"/>
        <end position="281"/>
    </location>
</feature>
<comment type="similarity">
    <text evidence="1">Belongs to the universal stress protein A family.</text>
</comment>
<dbReference type="InParanoid" id="A0A259U2S4"/>
<evidence type="ECO:0000313" key="4">
    <source>
        <dbReference type="Proteomes" id="UP000216446"/>
    </source>
</evidence>